<dbReference type="PIRSF" id="PIRSF017082">
    <property type="entry name" value="YflP"/>
    <property type="match status" value="1"/>
</dbReference>
<dbReference type="PANTHER" id="PTHR42928:SF5">
    <property type="entry name" value="BLR1237 PROTEIN"/>
    <property type="match status" value="1"/>
</dbReference>
<dbReference type="Pfam" id="PF03401">
    <property type="entry name" value="TctC"/>
    <property type="match status" value="1"/>
</dbReference>
<accession>A0ABU8WBR3</accession>
<evidence type="ECO:0000256" key="2">
    <source>
        <dbReference type="SAM" id="SignalP"/>
    </source>
</evidence>
<dbReference type="InterPro" id="IPR042100">
    <property type="entry name" value="Bug_dom1"/>
</dbReference>
<reference evidence="3 4" key="1">
    <citation type="submission" date="2024-03" db="EMBL/GenBank/DDBJ databases">
        <title>Novel species of the genus Variovorax.</title>
        <authorList>
            <person name="Liu Q."/>
            <person name="Xin Y.-H."/>
        </authorList>
    </citation>
    <scope>NUCLEOTIDE SEQUENCE [LARGE SCALE GENOMIC DNA]</scope>
    <source>
        <strain evidence="3 4">KACC 18501</strain>
    </source>
</reference>
<dbReference type="RefSeq" id="WP_340368517.1">
    <property type="nucleotide sequence ID" value="NZ_JBBKZV010000079.1"/>
</dbReference>
<dbReference type="SUPFAM" id="SSF53850">
    <property type="entry name" value="Periplasmic binding protein-like II"/>
    <property type="match status" value="1"/>
</dbReference>
<proteinExistence type="inferred from homology"/>
<sequence>MKITSFLRAAGVCAASLVFSAAALAQAWPTRQPIRFVVPYPPGGASDVTARLLSVKLTEALGQSFIVENRPGANGLIALEYVAKAPPDGYTILMANLGPNAINPAVYRKLPYDAIKDFTPITLTSVVPLVVLVRPSTPVNSMSELIAYAKAHPDKMTYASAGNGSANHLAGEMMKSMADFKMVHVPYKGDAPGLQDTIAGNVSVIFPTVIGGMSQIRSGLLKPIAVTGAKRSSALSSVPTVAESGIPNFEANSWGGVMGPANLPPEIVARLNSEIVRILKQPETAAKMTSMGADIVGSTPEEFAVYLKNEVAKWGKVAHDNNITLD</sequence>
<evidence type="ECO:0000256" key="1">
    <source>
        <dbReference type="ARBA" id="ARBA00006987"/>
    </source>
</evidence>
<dbReference type="EMBL" id="JBBKZV010000079">
    <property type="protein sequence ID" value="MEJ8827499.1"/>
    <property type="molecule type" value="Genomic_DNA"/>
</dbReference>
<evidence type="ECO:0000313" key="3">
    <source>
        <dbReference type="EMBL" id="MEJ8827499.1"/>
    </source>
</evidence>
<keyword evidence="2" id="KW-0732">Signal</keyword>
<feature type="signal peptide" evidence="2">
    <location>
        <begin position="1"/>
        <end position="25"/>
    </location>
</feature>
<evidence type="ECO:0000313" key="4">
    <source>
        <dbReference type="Proteomes" id="UP001363010"/>
    </source>
</evidence>
<dbReference type="Gene3D" id="3.40.190.10">
    <property type="entry name" value="Periplasmic binding protein-like II"/>
    <property type="match status" value="1"/>
</dbReference>
<dbReference type="CDD" id="cd13578">
    <property type="entry name" value="PBP2_Bug27"/>
    <property type="match status" value="1"/>
</dbReference>
<dbReference type="InterPro" id="IPR005064">
    <property type="entry name" value="BUG"/>
</dbReference>
<keyword evidence="4" id="KW-1185">Reference proteome</keyword>
<protein>
    <submittedName>
        <fullName evidence="3">Tripartite tricarboxylate transporter substrate binding protein</fullName>
    </submittedName>
</protein>
<feature type="chain" id="PRO_5046276739" evidence="2">
    <location>
        <begin position="26"/>
        <end position="326"/>
    </location>
</feature>
<dbReference type="PANTHER" id="PTHR42928">
    <property type="entry name" value="TRICARBOXYLATE-BINDING PROTEIN"/>
    <property type="match status" value="1"/>
</dbReference>
<comment type="similarity">
    <text evidence="1">Belongs to the UPF0065 (bug) family.</text>
</comment>
<comment type="caution">
    <text evidence="3">The sequence shown here is derived from an EMBL/GenBank/DDBJ whole genome shotgun (WGS) entry which is preliminary data.</text>
</comment>
<gene>
    <name evidence="3" type="ORF">WKW80_36920</name>
</gene>
<organism evidence="3 4">
    <name type="scientific">Variovorax humicola</name>
    <dbReference type="NCBI Taxonomy" id="1769758"/>
    <lineage>
        <taxon>Bacteria</taxon>
        <taxon>Pseudomonadati</taxon>
        <taxon>Pseudomonadota</taxon>
        <taxon>Betaproteobacteria</taxon>
        <taxon>Burkholderiales</taxon>
        <taxon>Comamonadaceae</taxon>
        <taxon>Variovorax</taxon>
    </lineage>
</organism>
<dbReference type="Gene3D" id="3.40.190.150">
    <property type="entry name" value="Bordetella uptake gene, domain 1"/>
    <property type="match status" value="1"/>
</dbReference>
<dbReference type="Proteomes" id="UP001363010">
    <property type="component" value="Unassembled WGS sequence"/>
</dbReference>
<name>A0ABU8WBR3_9BURK</name>